<comment type="caution">
    <text evidence="2">The sequence shown here is derived from an EMBL/GenBank/DDBJ whole genome shotgun (WGS) entry which is preliminary data.</text>
</comment>
<evidence type="ECO:0008006" key="4">
    <source>
        <dbReference type="Google" id="ProtNLM"/>
    </source>
</evidence>
<dbReference type="Gene3D" id="3.40.50.1000">
    <property type="entry name" value="HAD superfamily/HAD-like"/>
    <property type="match status" value="1"/>
</dbReference>
<evidence type="ECO:0000313" key="3">
    <source>
        <dbReference type="Proteomes" id="UP000257109"/>
    </source>
</evidence>
<dbReference type="PANTHER" id="PTHR31284:SF56">
    <property type="entry name" value="ACID PHOSPHATASE-LIKE PROTEIN"/>
    <property type="match status" value="1"/>
</dbReference>
<gene>
    <name evidence="2" type="ORF">CR513_22850</name>
</gene>
<dbReference type="Proteomes" id="UP000257109">
    <property type="component" value="Unassembled WGS sequence"/>
</dbReference>
<evidence type="ECO:0000256" key="1">
    <source>
        <dbReference type="SAM" id="Phobius"/>
    </source>
</evidence>
<name>A0A371GW23_MUCPR</name>
<sequence length="376" mass="42587">MQILQSQYGGEISFLVPPISMARICFGILSEIIYPRFLVVLAQTDVFRRCNIISSHSEAIIPLAAGRKVEVPISLELEAMSAYAHQMEQQYSATSLLDDSETGSHYELESGFYMKSFTATIFVASLVTLGVLLITLVISLVIMLQSCQSKSTGVIELLSINDYYSNCRMYSLHAELNNLEGYNLPRICRDLVVHYIKGGQYARDLDLTMSVIDDYLKSVTPSEDGLDVVLMDIDDVFPRNPYSSNFFHRFYNDSTSNCIKDAKKVKLMFVLRLYMYLQTGGWPIILLSRGPGTHRNVTINRLVSAGFRSWSALMLRAEDSDPTRYELLSRQRNVIKEKGFRIKSIISSHMDAMTVPDSGMRFFLLPDPLYGTDKFE</sequence>
<dbReference type="AlphaFoldDB" id="A0A371GW23"/>
<feature type="transmembrane region" description="Helical" evidence="1">
    <location>
        <begin position="121"/>
        <end position="144"/>
    </location>
</feature>
<evidence type="ECO:0000313" key="2">
    <source>
        <dbReference type="EMBL" id="RDX94741.1"/>
    </source>
</evidence>
<keyword evidence="1" id="KW-0472">Membrane</keyword>
<organism evidence="2 3">
    <name type="scientific">Mucuna pruriens</name>
    <name type="common">Velvet bean</name>
    <name type="synonym">Dolichos pruriens</name>
    <dbReference type="NCBI Taxonomy" id="157652"/>
    <lineage>
        <taxon>Eukaryota</taxon>
        <taxon>Viridiplantae</taxon>
        <taxon>Streptophyta</taxon>
        <taxon>Embryophyta</taxon>
        <taxon>Tracheophyta</taxon>
        <taxon>Spermatophyta</taxon>
        <taxon>Magnoliopsida</taxon>
        <taxon>eudicotyledons</taxon>
        <taxon>Gunneridae</taxon>
        <taxon>Pentapetalae</taxon>
        <taxon>rosids</taxon>
        <taxon>fabids</taxon>
        <taxon>Fabales</taxon>
        <taxon>Fabaceae</taxon>
        <taxon>Papilionoideae</taxon>
        <taxon>50 kb inversion clade</taxon>
        <taxon>NPAAA clade</taxon>
        <taxon>indigoferoid/millettioid clade</taxon>
        <taxon>Phaseoleae</taxon>
        <taxon>Mucuna</taxon>
    </lineage>
</organism>
<reference evidence="2" key="1">
    <citation type="submission" date="2018-05" db="EMBL/GenBank/DDBJ databases">
        <title>Draft genome of Mucuna pruriens seed.</title>
        <authorList>
            <person name="Nnadi N.E."/>
            <person name="Vos R."/>
            <person name="Hasami M.H."/>
            <person name="Devisetty U.K."/>
            <person name="Aguiy J.C."/>
        </authorList>
    </citation>
    <scope>NUCLEOTIDE SEQUENCE [LARGE SCALE GENOMIC DNA]</scope>
    <source>
        <strain evidence="2">JCA_2017</strain>
    </source>
</reference>
<keyword evidence="3" id="KW-1185">Reference proteome</keyword>
<protein>
    <recommendedName>
        <fullName evidence="4">Acid phosphatase 1</fullName>
    </recommendedName>
</protein>
<dbReference type="PANTHER" id="PTHR31284">
    <property type="entry name" value="ACID PHOSPHATASE-LIKE PROTEIN"/>
    <property type="match status" value="1"/>
</dbReference>
<dbReference type="EMBL" id="QJKJ01004298">
    <property type="protein sequence ID" value="RDX94741.1"/>
    <property type="molecule type" value="Genomic_DNA"/>
</dbReference>
<dbReference type="Pfam" id="PF03767">
    <property type="entry name" value="Acid_phosphat_B"/>
    <property type="match status" value="1"/>
</dbReference>
<dbReference type="OrthoDB" id="1900337at2759"/>
<feature type="non-terminal residue" evidence="2">
    <location>
        <position position="1"/>
    </location>
</feature>
<proteinExistence type="predicted"/>
<dbReference type="InterPro" id="IPR023214">
    <property type="entry name" value="HAD_sf"/>
</dbReference>
<dbReference type="InterPro" id="IPR005519">
    <property type="entry name" value="Acid_phosphat_B-like"/>
</dbReference>
<dbReference type="STRING" id="157652.A0A371GW23"/>
<keyword evidence="1" id="KW-1133">Transmembrane helix</keyword>
<accession>A0A371GW23</accession>
<keyword evidence="1" id="KW-0812">Transmembrane</keyword>